<evidence type="ECO:0000313" key="1">
    <source>
        <dbReference type="EMBL" id="GAH07994.1"/>
    </source>
</evidence>
<feature type="non-terminal residue" evidence="1">
    <location>
        <position position="71"/>
    </location>
</feature>
<name>X1DSR7_9ZZZZ</name>
<dbReference type="EMBL" id="BART01036147">
    <property type="protein sequence ID" value="GAH07994.1"/>
    <property type="molecule type" value="Genomic_DNA"/>
</dbReference>
<comment type="caution">
    <text evidence="1">The sequence shown here is derived from an EMBL/GenBank/DDBJ whole genome shotgun (WGS) entry which is preliminary data.</text>
</comment>
<reference evidence="1" key="1">
    <citation type="journal article" date="2014" name="Front. Microbiol.">
        <title>High frequency of phylogenetically diverse reductive dehalogenase-homologous genes in deep subseafloor sedimentary metagenomes.</title>
        <authorList>
            <person name="Kawai M."/>
            <person name="Futagami T."/>
            <person name="Toyoda A."/>
            <person name="Takaki Y."/>
            <person name="Nishi S."/>
            <person name="Hori S."/>
            <person name="Arai W."/>
            <person name="Tsubouchi T."/>
            <person name="Morono Y."/>
            <person name="Uchiyama I."/>
            <person name="Ito T."/>
            <person name="Fujiyama A."/>
            <person name="Inagaki F."/>
            <person name="Takami H."/>
        </authorList>
    </citation>
    <scope>NUCLEOTIDE SEQUENCE</scope>
    <source>
        <strain evidence="1">Expedition CK06-06</strain>
    </source>
</reference>
<organism evidence="1">
    <name type="scientific">marine sediment metagenome</name>
    <dbReference type="NCBI Taxonomy" id="412755"/>
    <lineage>
        <taxon>unclassified sequences</taxon>
        <taxon>metagenomes</taxon>
        <taxon>ecological metagenomes</taxon>
    </lineage>
</organism>
<accession>X1DSR7</accession>
<proteinExistence type="predicted"/>
<sequence length="71" mass="8350">MELFSTLYKRNIGDLLFGPPNRQVNGKDFLRACKYIFVLSSIYQKKSWESVDIDDRLQYYSLIPVLNEDAL</sequence>
<gene>
    <name evidence="1" type="ORF">S01H4_61085</name>
</gene>
<dbReference type="AlphaFoldDB" id="X1DSR7"/>
<protein>
    <submittedName>
        <fullName evidence="1">Uncharacterized protein</fullName>
    </submittedName>
</protein>